<protein>
    <submittedName>
        <fullName evidence="11">K+ transport protein</fullName>
    </submittedName>
</protein>
<feature type="transmembrane region" description="Helical" evidence="10">
    <location>
        <begin position="417"/>
        <end position="435"/>
    </location>
</feature>
<feature type="transmembrane region" description="Helical" evidence="10">
    <location>
        <begin position="34"/>
        <end position="56"/>
    </location>
</feature>
<feature type="transmembrane region" description="Helical" evidence="10">
    <location>
        <begin position="507"/>
        <end position="528"/>
    </location>
</feature>
<dbReference type="PANTHER" id="PTHR32024">
    <property type="entry name" value="TRK SYSTEM POTASSIUM UPTAKE PROTEIN TRKG-RELATED"/>
    <property type="match status" value="1"/>
</dbReference>
<sequence length="575" mass="62350">MRPMHIGNLTHLTMLVLCLAIRLCDQFLPFSVQFFTIVGDVGILVLVWSSLASSLNKEKYVRTFLRQYTVPVFLGLLITLLTFVRASVTLTTASGDLYTTLTHIQNITLGIFALIAFKAQKKFAERAVSNPSQTLIVSFLVVIFIGTHLLMFPGATPHSQPLPMLTALFTATSAVCVTGLSVIDVATQLSTWGKAILAALIQIGGLGFMVFSFFGMITIKKKMSLESRLVASHLVSDSDMGSLSHNLKLIIFSTFFIEALSALFLFVGFSQTEGYTIQSLGNAYFHAISAFCNAGFSLYPNSLESFVSNPWITFPIAFTIILGGISFVVIDEVLCRVHGSIKNIFFKGKNILGSLSLNTFVVLKATVLLLAVSFVGIYLLEHTHSMKVYQVGTQYLAAFFQAVTLRTAGFSTIPFSNLRTATLFFMTFIMFVGGASGSTAGGIKLNTAAAIIASFRSFIHHDPKPRIRNLVIQGKQVERSFLILGFGICTVCLAGFCLSLTDNIPFIYLLFESVSAFATVGLSVGITANLSTAGLMILLILMFTGRVGTLTILTAASKEEQDMSVEYACGDLAIG</sequence>
<accession>A0A0H3BJT1</accession>
<dbReference type="GeneID" id="93875932"/>
<dbReference type="PATRIC" id="fig|243276.5.peg.150"/>
<dbReference type="EMBL" id="CP000805">
    <property type="protein sequence ID" value="ACD70567.1"/>
    <property type="molecule type" value="Genomic_DNA"/>
</dbReference>
<dbReference type="PANTHER" id="PTHR32024:SF1">
    <property type="entry name" value="KTR SYSTEM POTASSIUM UPTAKE PROTEIN B"/>
    <property type="match status" value="1"/>
</dbReference>
<feature type="transmembrane region" description="Helical" evidence="10">
    <location>
        <begin position="100"/>
        <end position="119"/>
    </location>
</feature>
<dbReference type="GO" id="GO:0005886">
    <property type="term" value="C:plasma membrane"/>
    <property type="evidence" value="ECO:0007669"/>
    <property type="project" value="UniProtKB-SubCell"/>
</dbReference>
<dbReference type="Pfam" id="PF02386">
    <property type="entry name" value="TrkH"/>
    <property type="match status" value="1"/>
</dbReference>
<organism evidence="11 12">
    <name type="scientific">Treponema pallidum subsp. pallidum (strain SS14)</name>
    <dbReference type="NCBI Taxonomy" id="455434"/>
    <lineage>
        <taxon>Bacteria</taxon>
        <taxon>Pseudomonadati</taxon>
        <taxon>Spirochaetota</taxon>
        <taxon>Spirochaetia</taxon>
        <taxon>Spirochaetales</taxon>
        <taxon>Treponemataceae</taxon>
        <taxon>Treponema</taxon>
    </lineage>
</organism>
<evidence type="ECO:0000256" key="2">
    <source>
        <dbReference type="ARBA" id="ARBA00022448"/>
    </source>
</evidence>
<dbReference type="InterPro" id="IPR004772">
    <property type="entry name" value="TrkH"/>
</dbReference>
<keyword evidence="2" id="KW-0813">Transport</keyword>
<proteinExistence type="predicted"/>
<gene>
    <name evidence="11" type="primary">ntpJ</name>
    <name evidence="11" type="ordered locus">TPASS_0140</name>
</gene>
<evidence type="ECO:0000256" key="3">
    <source>
        <dbReference type="ARBA" id="ARBA00022475"/>
    </source>
</evidence>
<feature type="transmembrane region" description="Helical" evidence="10">
    <location>
        <begin position="131"/>
        <end position="152"/>
    </location>
</feature>
<keyword evidence="7 10" id="KW-1133">Transmembrane helix</keyword>
<evidence type="ECO:0000256" key="6">
    <source>
        <dbReference type="ARBA" id="ARBA00022958"/>
    </source>
</evidence>
<evidence type="ECO:0000256" key="8">
    <source>
        <dbReference type="ARBA" id="ARBA00023065"/>
    </source>
</evidence>
<dbReference type="AlphaFoldDB" id="A0A0H3BJT1"/>
<dbReference type="Proteomes" id="UP000001202">
    <property type="component" value="Chromosome"/>
</dbReference>
<feature type="transmembrane region" description="Helical" evidence="10">
    <location>
        <begin position="195"/>
        <end position="219"/>
    </location>
</feature>
<feature type="transmembrane region" description="Helical" evidence="10">
    <location>
        <begin position="249"/>
        <end position="269"/>
    </location>
</feature>
<keyword evidence="4" id="KW-0633">Potassium transport</keyword>
<feature type="transmembrane region" description="Helical" evidence="10">
    <location>
        <begin position="535"/>
        <end position="556"/>
    </location>
</feature>
<feature type="transmembrane region" description="Helical" evidence="10">
    <location>
        <begin position="311"/>
        <end position="334"/>
    </location>
</feature>
<evidence type="ECO:0000256" key="4">
    <source>
        <dbReference type="ARBA" id="ARBA00022538"/>
    </source>
</evidence>
<dbReference type="NCBIfam" id="TIGR00933">
    <property type="entry name" value="2a38"/>
    <property type="match status" value="1"/>
</dbReference>
<keyword evidence="6" id="KW-0630">Potassium</keyword>
<evidence type="ECO:0000256" key="10">
    <source>
        <dbReference type="SAM" id="Phobius"/>
    </source>
</evidence>
<keyword evidence="5 10" id="KW-0812">Transmembrane</keyword>
<evidence type="ECO:0000313" key="12">
    <source>
        <dbReference type="Proteomes" id="UP000001202"/>
    </source>
</evidence>
<evidence type="ECO:0000256" key="9">
    <source>
        <dbReference type="ARBA" id="ARBA00023136"/>
    </source>
</evidence>
<evidence type="ECO:0000256" key="1">
    <source>
        <dbReference type="ARBA" id="ARBA00004651"/>
    </source>
</evidence>
<reference evidence="11 12" key="1">
    <citation type="journal article" date="2008" name="BMC Microbiol.">
        <title>Complete genome sequence of Treponema pallidum ssp. pallidum strain SS14 determined with oligonucleotide arrays.</title>
        <authorList>
            <person name="Matejkova P."/>
            <person name="Strouhal M."/>
            <person name="Smajs D."/>
            <person name="Norris S.J."/>
            <person name="Palzkill T."/>
            <person name="Petrosino J.F."/>
            <person name="Sodergren E."/>
            <person name="Norton J.E."/>
            <person name="Singh J."/>
            <person name="Richmond T.A."/>
            <person name="Molla M.N."/>
            <person name="Albert T.J."/>
            <person name="Weinstock G.M."/>
        </authorList>
    </citation>
    <scope>NUCLEOTIDE SEQUENCE [LARGE SCALE GENOMIC DNA]</scope>
    <source>
        <strain evidence="11 12">SS14</strain>
    </source>
</reference>
<comment type="subcellular location">
    <subcellularLocation>
        <location evidence="1">Cell membrane</location>
        <topology evidence="1">Multi-pass membrane protein</topology>
    </subcellularLocation>
</comment>
<keyword evidence="8" id="KW-0406">Ion transport</keyword>
<feature type="transmembrane region" description="Helical" evidence="10">
    <location>
        <begin position="480"/>
        <end position="501"/>
    </location>
</feature>
<dbReference type="KEGG" id="tpp:TPASS_0140"/>
<feature type="transmembrane region" description="Helical" evidence="10">
    <location>
        <begin position="281"/>
        <end position="299"/>
    </location>
</feature>
<evidence type="ECO:0000256" key="7">
    <source>
        <dbReference type="ARBA" id="ARBA00022989"/>
    </source>
</evidence>
<feature type="transmembrane region" description="Helical" evidence="10">
    <location>
        <begin position="355"/>
        <end position="380"/>
    </location>
</feature>
<feature type="transmembrane region" description="Helical" evidence="10">
    <location>
        <begin position="164"/>
        <end position="183"/>
    </location>
</feature>
<dbReference type="InterPro" id="IPR003445">
    <property type="entry name" value="Cat_transpt"/>
</dbReference>
<keyword evidence="9 10" id="KW-0472">Membrane</keyword>
<keyword evidence="3" id="KW-1003">Cell membrane</keyword>
<dbReference type="RefSeq" id="WP_010881588.1">
    <property type="nucleotide sequence ID" value="NC_010741.1"/>
</dbReference>
<dbReference type="GO" id="GO:0015379">
    <property type="term" value="F:potassium:chloride symporter activity"/>
    <property type="evidence" value="ECO:0007669"/>
    <property type="project" value="InterPro"/>
</dbReference>
<evidence type="ECO:0000256" key="5">
    <source>
        <dbReference type="ARBA" id="ARBA00022692"/>
    </source>
</evidence>
<feature type="transmembrane region" description="Helical" evidence="10">
    <location>
        <begin position="68"/>
        <end position="88"/>
    </location>
</feature>
<evidence type="ECO:0000313" key="11">
    <source>
        <dbReference type="EMBL" id="ACD70567.1"/>
    </source>
</evidence>
<name>A0A0H3BJT1_TREPS</name>